<proteinExistence type="predicted"/>
<evidence type="ECO:0008006" key="3">
    <source>
        <dbReference type="Google" id="ProtNLM"/>
    </source>
</evidence>
<dbReference type="RefSeq" id="WP_205143221.1">
    <property type="nucleotide sequence ID" value="NZ_JAFBDN010000004.1"/>
</dbReference>
<reference evidence="1" key="1">
    <citation type="submission" date="2021-04" db="EMBL/GenBank/DDBJ databases">
        <title>Taxonomic assessment of Weissella genus.</title>
        <authorList>
            <person name="Fanelli F."/>
            <person name="Chieffi D."/>
            <person name="Dell'Aquila A."/>
            <person name="Gyu-Sung C."/>
            <person name="Franz C.M.A.P."/>
            <person name="Fusco V."/>
        </authorList>
    </citation>
    <scope>NUCLEOTIDE SEQUENCE</scope>
    <source>
        <strain evidence="1">LMG 25373</strain>
    </source>
</reference>
<organism evidence="1 2">
    <name type="scientific">Periweissella beninensis</name>
    <dbReference type="NCBI Taxonomy" id="504936"/>
    <lineage>
        <taxon>Bacteria</taxon>
        <taxon>Bacillati</taxon>
        <taxon>Bacillota</taxon>
        <taxon>Bacilli</taxon>
        <taxon>Lactobacillales</taxon>
        <taxon>Lactobacillaceae</taxon>
        <taxon>Periweissella</taxon>
    </lineage>
</organism>
<keyword evidence="2" id="KW-1185">Reference proteome</keyword>
<protein>
    <recommendedName>
        <fullName evidence="3">Transposase</fullName>
    </recommendedName>
</protein>
<accession>A0ABT0VG65</accession>
<evidence type="ECO:0000313" key="1">
    <source>
        <dbReference type="EMBL" id="MCM2436821.1"/>
    </source>
</evidence>
<dbReference type="EMBL" id="JAGMVS010000039">
    <property type="protein sequence ID" value="MCM2436821.1"/>
    <property type="molecule type" value="Genomic_DNA"/>
</dbReference>
<sequence>MAYRYNQYYDEPKQHEQLYCACGRRLKHQYILKHQLTGEQLALGINHFADHTDIDAAIMRQLQAKIHEVNFGLDETLRRYRRGVKLKPAIVTWLTTQKSNQFSDTILAYAQANLPLTVYSCRYAIS</sequence>
<dbReference type="Proteomes" id="UP001057481">
    <property type="component" value="Unassembled WGS sequence"/>
</dbReference>
<evidence type="ECO:0000313" key="2">
    <source>
        <dbReference type="Proteomes" id="UP001057481"/>
    </source>
</evidence>
<comment type="caution">
    <text evidence="1">The sequence shown here is derived from an EMBL/GenBank/DDBJ whole genome shotgun (WGS) entry which is preliminary data.</text>
</comment>
<name>A0ABT0VG65_9LACO</name>
<gene>
    <name evidence="1" type="ORF">KAK10_02595</name>
</gene>